<gene>
    <name evidence="1" type="ORF">V1633_32160</name>
</gene>
<evidence type="ECO:0000313" key="2">
    <source>
        <dbReference type="Proteomes" id="UP001332243"/>
    </source>
</evidence>
<reference evidence="1 2" key="1">
    <citation type="submission" date="2024-01" db="EMBL/GenBank/DDBJ databases">
        <title>Genome insights into Plantactinospora sonchi sp. nov.</title>
        <authorList>
            <person name="Wang L."/>
        </authorList>
    </citation>
    <scope>NUCLEOTIDE SEQUENCE [LARGE SCALE GENOMIC DNA]</scope>
    <source>
        <strain evidence="1 2">NEAU-QY2</strain>
    </source>
</reference>
<sequence length="123" mass="12022">MASAAPSSPAAAGGQSDKELCESVKKAGDKLKEAFIGAMTSGEEPEPAAFKGILTDMSEEVTALVAAAEADSKVAAALKAFGAETSKAASAADPVTAAANPAFEKAGADITAACKTAGVTVNF</sequence>
<name>A0ABU7S2Y1_9ACTN</name>
<protein>
    <submittedName>
        <fullName evidence="1">Uncharacterized protein</fullName>
    </submittedName>
</protein>
<dbReference type="EMBL" id="JAZGQK010000034">
    <property type="protein sequence ID" value="MEE6263144.1"/>
    <property type="molecule type" value="Genomic_DNA"/>
</dbReference>
<comment type="caution">
    <text evidence="1">The sequence shown here is derived from an EMBL/GenBank/DDBJ whole genome shotgun (WGS) entry which is preliminary data.</text>
</comment>
<evidence type="ECO:0000313" key="1">
    <source>
        <dbReference type="EMBL" id="MEE6263144.1"/>
    </source>
</evidence>
<dbReference type="RefSeq" id="WP_331218081.1">
    <property type="nucleotide sequence ID" value="NZ_JAZGQK010000034.1"/>
</dbReference>
<dbReference type="Proteomes" id="UP001332243">
    <property type="component" value="Unassembled WGS sequence"/>
</dbReference>
<organism evidence="1 2">
    <name type="scientific">Plantactinospora sonchi</name>
    <dbReference type="NCBI Taxonomy" id="1544735"/>
    <lineage>
        <taxon>Bacteria</taxon>
        <taxon>Bacillati</taxon>
        <taxon>Actinomycetota</taxon>
        <taxon>Actinomycetes</taxon>
        <taxon>Micromonosporales</taxon>
        <taxon>Micromonosporaceae</taxon>
        <taxon>Plantactinospora</taxon>
    </lineage>
</organism>
<proteinExistence type="predicted"/>
<keyword evidence="2" id="KW-1185">Reference proteome</keyword>
<accession>A0ABU7S2Y1</accession>